<proteinExistence type="predicted"/>
<evidence type="ECO:0000313" key="2">
    <source>
        <dbReference type="EMBL" id="QQC64883.1"/>
    </source>
</evidence>
<name>A0A7T4N443_9BURK</name>
<evidence type="ECO:0008006" key="4">
    <source>
        <dbReference type="Google" id="ProtNLM"/>
    </source>
</evidence>
<reference evidence="2 3" key="1">
    <citation type="submission" date="2020-12" db="EMBL/GenBank/DDBJ databases">
        <title>FDA dAtabase for Regulatory Grade micrObial Sequences (FDA-ARGOS): Supporting development and validation of Infectious Disease Dx tests.</title>
        <authorList>
            <person name="Nelson B."/>
            <person name="Plummer A."/>
            <person name="Tallon L."/>
            <person name="Sadzewicz L."/>
            <person name="Zhao X."/>
            <person name="Boylan J."/>
            <person name="Ott S."/>
            <person name="Bowen H."/>
            <person name="Vavikolanu K."/>
            <person name="Mehta A."/>
            <person name="Aluvathingal J."/>
            <person name="Nadendla S."/>
            <person name="Myers T."/>
            <person name="Yan Y."/>
            <person name="Sichtig H."/>
        </authorList>
    </citation>
    <scope>NUCLEOTIDE SEQUENCE [LARGE SCALE GENOMIC DNA]</scope>
    <source>
        <strain evidence="2 3">FDAARGOS_1049</strain>
    </source>
</reference>
<dbReference type="EMBL" id="CP066075">
    <property type="protein sequence ID" value="QQC64883.1"/>
    <property type="molecule type" value="Genomic_DNA"/>
</dbReference>
<sequence>MWEALAGLWNGDDIHAAIAVGNVCGAFVYLLETTESRRGRKYVYAVIAAILGYGIAPWAMERLPWMPRMMGGALSSALVVGALIAAFKQAEKFFPSIASRISEEARKRITGSYTGQ</sequence>
<organism evidence="2 3">
    <name type="scientific">Paraburkholderia ginsengisoli</name>
    <dbReference type="NCBI Taxonomy" id="311231"/>
    <lineage>
        <taxon>Bacteria</taxon>
        <taxon>Pseudomonadati</taxon>
        <taxon>Pseudomonadota</taxon>
        <taxon>Betaproteobacteria</taxon>
        <taxon>Burkholderiales</taxon>
        <taxon>Burkholderiaceae</taxon>
        <taxon>Paraburkholderia</taxon>
    </lineage>
</organism>
<protein>
    <recommendedName>
        <fullName evidence="4">Phage holin</fullName>
    </recommendedName>
</protein>
<feature type="transmembrane region" description="Helical" evidence="1">
    <location>
        <begin position="43"/>
        <end position="60"/>
    </location>
</feature>
<dbReference type="KEGG" id="pgis:I6I06_05245"/>
<keyword evidence="3" id="KW-1185">Reference proteome</keyword>
<keyword evidence="1" id="KW-1133">Transmembrane helix</keyword>
<evidence type="ECO:0000313" key="3">
    <source>
        <dbReference type="Proteomes" id="UP000595610"/>
    </source>
</evidence>
<feature type="transmembrane region" description="Helical" evidence="1">
    <location>
        <begin position="14"/>
        <end position="31"/>
    </location>
</feature>
<feature type="transmembrane region" description="Helical" evidence="1">
    <location>
        <begin position="66"/>
        <end position="87"/>
    </location>
</feature>
<dbReference type="Proteomes" id="UP000595610">
    <property type="component" value="Chromosome 1"/>
</dbReference>
<keyword evidence="1" id="KW-0472">Membrane</keyword>
<evidence type="ECO:0000256" key="1">
    <source>
        <dbReference type="SAM" id="Phobius"/>
    </source>
</evidence>
<gene>
    <name evidence="2" type="ORF">I6I06_05245</name>
</gene>
<dbReference type="RefSeq" id="WP_042323943.1">
    <property type="nucleotide sequence ID" value="NZ_CP066075.1"/>
</dbReference>
<keyword evidence="1" id="KW-0812">Transmembrane</keyword>
<accession>A0A7T4N443</accession>
<dbReference type="AlphaFoldDB" id="A0A7T4N443"/>